<evidence type="ECO:0000256" key="4">
    <source>
        <dbReference type="ARBA" id="ARBA00022801"/>
    </source>
</evidence>
<dbReference type="InterPro" id="IPR011335">
    <property type="entry name" value="Restrct_endonuc-II-like"/>
</dbReference>
<accession>A0A098Y545</accession>
<proteinExistence type="inferred from homology"/>
<keyword evidence="5" id="KW-0234">DNA repair</keyword>
<dbReference type="SUPFAM" id="SSF52980">
    <property type="entry name" value="Restriction endonuclease-like"/>
    <property type="match status" value="1"/>
</dbReference>
<dbReference type="NCBIfam" id="TIGR00632">
    <property type="entry name" value="vsr"/>
    <property type="match status" value="1"/>
</dbReference>
<evidence type="ECO:0000256" key="2">
    <source>
        <dbReference type="ARBA" id="ARBA00022759"/>
    </source>
</evidence>
<protein>
    <recommendedName>
        <fullName evidence="9">DNA mismatch repair protein Vsr</fullName>
    </recommendedName>
</protein>
<dbReference type="AlphaFoldDB" id="A0A098Y545"/>
<dbReference type="Proteomes" id="UP000029713">
    <property type="component" value="Unassembled WGS sequence"/>
</dbReference>
<organism evidence="7 8">
    <name type="scientific">Modestobacter caceresii</name>
    <dbReference type="NCBI Taxonomy" id="1522368"/>
    <lineage>
        <taxon>Bacteria</taxon>
        <taxon>Bacillati</taxon>
        <taxon>Actinomycetota</taxon>
        <taxon>Actinomycetes</taxon>
        <taxon>Geodermatophilales</taxon>
        <taxon>Geodermatophilaceae</taxon>
        <taxon>Modestobacter</taxon>
    </lineage>
</organism>
<dbReference type="GO" id="GO:0004519">
    <property type="term" value="F:endonuclease activity"/>
    <property type="evidence" value="ECO:0007669"/>
    <property type="project" value="UniProtKB-KW"/>
</dbReference>
<dbReference type="STRING" id="1522368.IN07_15995"/>
<comment type="caution">
    <text evidence="7">The sequence shown here is derived from an EMBL/GenBank/DDBJ whole genome shotgun (WGS) entry which is preliminary data.</text>
</comment>
<dbReference type="RefSeq" id="WP_036337063.1">
    <property type="nucleotide sequence ID" value="NZ_JPMX01000075.1"/>
</dbReference>
<evidence type="ECO:0000313" key="7">
    <source>
        <dbReference type="EMBL" id="KGH45609.1"/>
    </source>
</evidence>
<gene>
    <name evidence="7" type="ORF">IN07_15995</name>
</gene>
<name>A0A098Y545_9ACTN</name>
<evidence type="ECO:0000256" key="3">
    <source>
        <dbReference type="ARBA" id="ARBA00022763"/>
    </source>
</evidence>
<keyword evidence="3" id="KW-0227">DNA damage</keyword>
<dbReference type="InterPro" id="IPR004603">
    <property type="entry name" value="DNA_mismatch_endonuc_vsr"/>
</dbReference>
<sequence>MRARFHRQGRRDTAPELAVRRRLHARGVRYPVDVRPCAATRARGDLVWKGRRLVVFIDGCFWHACPTCGHWPTTNAEWWDAKLTANVARDRRTDAVLTELGWRVLRFWEHEDPEVVTDAICAALGREPGAR</sequence>
<dbReference type="Pfam" id="PF03852">
    <property type="entry name" value="Vsr"/>
    <property type="match status" value="1"/>
</dbReference>
<dbReference type="CDD" id="cd00221">
    <property type="entry name" value="Vsr"/>
    <property type="match status" value="1"/>
</dbReference>
<evidence type="ECO:0008006" key="9">
    <source>
        <dbReference type="Google" id="ProtNLM"/>
    </source>
</evidence>
<dbReference type="Gene3D" id="3.40.960.10">
    <property type="entry name" value="VSR Endonuclease"/>
    <property type="match status" value="1"/>
</dbReference>
<evidence type="ECO:0000256" key="1">
    <source>
        <dbReference type="ARBA" id="ARBA00022722"/>
    </source>
</evidence>
<dbReference type="GO" id="GO:0006298">
    <property type="term" value="P:mismatch repair"/>
    <property type="evidence" value="ECO:0007669"/>
    <property type="project" value="InterPro"/>
</dbReference>
<keyword evidence="2" id="KW-0255">Endonuclease</keyword>
<keyword evidence="4" id="KW-0378">Hydrolase</keyword>
<evidence type="ECO:0000256" key="5">
    <source>
        <dbReference type="ARBA" id="ARBA00023204"/>
    </source>
</evidence>
<keyword evidence="8" id="KW-1185">Reference proteome</keyword>
<dbReference type="GO" id="GO:0016787">
    <property type="term" value="F:hydrolase activity"/>
    <property type="evidence" value="ECO:0007669"/>
    <property type="project" value="UniProtKB-KW"/>
</dbReference>
<reference evidence="7 8" key="1">
    <citation type="submission" date="2014-07" db="EMBL/GenBank/DDBJ databases">
        <title>Biosystematic studies on Modestobacter strains isolated from extreme hyper-arid desert soil and from historic building.</title>
        <authorList>
            <person name="Bukarasam K."/>
            <person name="Bull A."/>
            <person name="Girard G."/>
            <person name="van Wezel G."/>
            <person name="Goodfellow M."/>
        </authorList>
    </citation>
    <scope>NUCLEOTIDE SEQUENCE [LARGE SCALE GENOMIC DNA]</scope>
    <source>
        <strain evidence="7 8">KNN45-2b</strain>
    </source>
</reference>
<dbReference type="EMBL" id="JPMX01000075">
    <property type="protein sequence ID" value="KGH45609.1"/>
    <property type="molecule type" value="Genomic_DNA"/>
</dbReference>
<evidence type="ECO:0000256" key="6">
    <source>
        <dbReference type="ARBA" id="ARBA00029466"/>
    </source>
</evidence>
<dbReference type="OrthoDB" id="9801520at2"/>
<evidence type="ECO:0000313" key="8">
    <source>
        <dbReference type="Proteomes" id="UP000029713"/>
    </source>
</evidence>
<comment type="similarity">
    <text evidence="6">Belongs to the Vsr family.</text>
</comment>
<keyword evidence="1" id="KW-0540">Nuclease</keyword>